<dbReference type="KEGG" id="buz:AYM40_07075"/>
<proteinExistence type="predicted"/>
<name>A0A161I6D7_9BURK</name>
<dbReference type="EMBL" id="CP014578">
    <property type="protein sequence ID" value="ANB72153.1"/>
    <property type="molecule type" value="Genomic_DNA"/>
</dbReference>
<gene>
    <name evidence="1" type="ORF">AYM40_07075</name>
</gene>
<reference evidence="1 2" key="1">
    <citation type="journal article" date="2016" name="Gene">
        <title>PacBio SMRT assembly of a complex multi-replicon genome reveals chlorocatechol degradative operon in a region of genome plasticity.</title>
        <authorList>
            <person name="Ricker N."/>
            <person name="Shen S.Y."/>
            <person name="Goordial J."/>
            <person name="Jin S."/>
            <person name="Fulthorpe R.R."/>
        </authorList>
    </citation>
    <scope>NUCLEOTIDE SEQUENCE [LARGE SCALE GENOMIC DNA]</scope>
    <source>
        <strain evidence="1 2">OLGA172</strain>
    </source>
</reference>
<sequence length="61" mass="7043">MQQDVEFDAVRVDCTPKQLRFATQGDEHLVEVPRATRLAARRFHPMGKPAPNFSHQRRIVS</sequence>
<evidence type="ECO:0000313" key="1">
    <source>
        <dbReference type="EMBL" id="ANB72153.1"/>
    </source>
</evidence>
<keyword evidence="2" id="KW-1185">Reference proteome</keyword>
<dbReference type="AlphaFoldDB" id="A0A161I6D7"/>
<accession>A0A161I6D7</accession>
<protein>
    <submittedName>
        <fullName evidence="1">Uncharacterized protein</fullName>
    </submittedName>
</protein>
<organism evidence="1 2">
    <name type="scientific">Paraburkholderia phytofirmans OLGA172</name>
    <dbReference type="NCBI Taxonomy" id="1417228"/>
    <lineage>
        <taxon>Bacteria</taxon>
        <taxon>Pseudomonadati</taxon>
        <taxon>Pseudomonadota</taxon>
        <taxon>Betaproteobacteria</taxon>
        <taxon>Burkholderiales</taxon>
        <taxon>Burkholderiaceae</taxon>
        <taxon>Paraburkholderia</taxon>
    </lineage>
</organism>
<dbReference type="Proteomes" id="UP000076852">
    <property type="component" value="Chromosome 1"/>
</dbReference>
<evidence type="ECO:0000313" key="2">
    <source>
        <dbReference type="Proteomes" id="UP000076852"/>
    </source>
</evidence>